<dbReference type="AlphaFoldDB" id="A0A318KHW3"/>
<protein>
    <submittedName>
        <fullName evidence="1">Uncharacterized protein</fullName>
    </submittedName>
</protein>
<accession>A0A318KHW3</accession>
<dbReference type="OrthoDB" id="2086374at2"/>
<organism evidence="1 2">
    <name type="scientific">Dielma fastidiosa</name>
    <dbReference type="NCBI Taxonomy" id="1034346"/>
    <lineage>
        <taxon>Bacteria</taxon>
        <taxon>Bacillati</taxon>
        <taxon>Bacillota</taxon>
        <taxon>Erysipelotrichia</taxon>
        <taxon>Erysipelotrichales</taxon>
        <taxon>Erysipelotrichaceae</taxon>
        <taxon>Dielma</taxon>
    </lineage>
</organism>
<evidence type="ECO:0000313" key="2">
    <source>
        <dbReference type="Proteomes" id="UP000247612"/>
    </source>
</evidence>
<sequence>MNKSLTVKELRKALEGVPDELEVKLDSDTGVDQGGIGEIVIEMARRVTYNLPNGQKFSDTGETGVDYFQIYANDVCNDD</sequence>
<dbReference type="EMBL" id="QJKH01000039">
    <property type="protein sequence ID" value="PXX73400.1"/>
    <property type="molecule type" value="Genomic_DNA"/>
</dbReference>
<dbReference type="RefSeq" id="WP_022939741.1">
    <property type="nucleotide sequence ID" value="NZ_CABKRQ010000019.1"/>
</dbReference>
<keyword evidence="2" id="KW-1185">Reference proteome</keyword>
<gene>
    <name evidence="1" type="ORF">DES51_1393</name>
</gene>
<name>A0A318KHW3_9FIRM</name>
<dbReference type="STRING" id="1034346.GCA_000313565_03472"/>
<comment type="caution">
    <text evidence="1">The sequence shown here is derived from an EMBL/GenBank/DDBJ whole genome shotgun (WGS) entry which is preliminary data.</text>
</comment>
<reference evidence="1 2" key="1">
    <citation type="submission" date="2018-05" db="EMBL/GenBank/DDBJ databases">
        <title>Genomic Encyclopedia of Type Strains, Phase IV (KMG-IV): sequencing the most valuable type-strain genomes for metagenomic binning, comparative biology and taxonomic classification.</title>
        <authorList>
            <person name="Goeker M."/>
        </authorList>
    </citation>
    <scope>NUCLEOTIDE SEQUENCE [LARGE SCALE GENOMIC DNA]</scope>
    <source>
        <strain evidence="1 2">JC118</strain>
    </source>
</reference>
<evidence type="ECO:0000313" key="1">
    <source>
        <dbReference type="EMBL" id="PXX73400.1"/>
    </source>
</evidence>
<dbReference type="Proteomes" id="UP000247612">
    <property type="component" value="Unassembled WGS sequence"/>
</dbReference>
<proteinExistence type="predicted"/>